<gene>
    <name evidence="1" type="ORF">QYM36_015242</name>
</gene>
<protein>
    <recommendedName>
        <fullName evidence="3">Ig-like domain-containing protein</fullName>
    </recommendedName>
</protein>
<reference evidence="1" key="1">
    <citation type="submission" date="2023-07" db="EMBL/GenBank/DDBJ databases">
        <title>Chromosome-level genome assembly of Artemia franciscana.</title>
        <authorList>
            <person name="Jo E."/>
        </authorList>
    </citation>
    <scope>NUCLEOTIDE SEQUENCE</scope>
    <source>
        <tissue evidence="1">Whole body</tissue>
    </source>
</reference>
<dbReference type="EMBL" id="JAVRJZ010000019">
    <property type="protein sequence ID" value="KAK2707475.1"/>
    <property type="molecule type" value="Genomic_DNA"/>
</dbReference>
<name>A0AA88L4D5_ARTSF</name>
<dbReference type="PANTHER" id="PTHR21261">
    <property type="entry name" value="BEAT PROTEIN"/>
    <property type="match status" value="1"/>
</dbReference>
<feature type="non-terminal residue" evidence="1">
    <location>
        <position position="121"/>
    </location>
</feature>
<organism evidence="1 2">
    <name type="scientific">Artemia franciscana</name>
    <name type="common">Brine shrimp</name>
    <name type="synonym">Artemia sanfranciscana</name>
    <dbReference type="NCBI Taxonomy" id="6661"/>
    <lineage>
        <taxon>Eukaryota</taxon>
        <taxon>Metazoa</taxon>
        <taxon>Ecdysozoa</taxon>
        <taxon>Arthropoda</taxon>
        <taxon>Crustacea</taxon>
        <taxon>Branchiopoda</taxon>
        <taxon>Anostraca</taxon>
        <taxon>Artemiidae</taxon>
        <taxon>Artemia</taxon>
    </lineage>
</organism>
<dbReference type="AlphaFoldDB" id="A0AA88L4D5"/>
<evidence type="ECO:0000313" key="1">
    <source>
        <dbReference type="EMBL" id="KAK2707475.1"/>
    </source>
</evidence>
<proteinExistence type="predicted"/>
<sequence>MLGVEIVNINVPKAIENGTVSSLVLDCDYNVPEDEKNGLVVKWYLRDIPVPVYQWIPGRKPQDLGLLKGKVNLEYRASEDYHKKYRSLNILNPTTELSGEYKCHVSTLEDEKEAKAIMTVY</sequence>
<dbReference type="SUPFAM" id="SSF48726">
    <property type="entry name" value="Immunoglobulin"/>
    <property type="match status" value="1"/>
</dbReference>
<comment type="caution">
    <text evidence="1">The sequence shown here is derived from an EMBL/GenBank/DDBJ whole genome shotgun (WGS) entry which is preliminary data.</text>
</comment>
<dbReference type="PANTHER" id="PTHR21261:SF2">
    <property type="entry name" value="GH04238P-RELATED"/>
    <property type="match status" value="1"/>
</dbReference>
<dbReference type="Proteomes" id="UP001187531">
    <property type="component" value="Unassembled WGS sequence"/>
</dbReference>
<keyword evidence="2" id="KW-1185">Reference proteome</keyword>
<dbReference type="InterPro" id="IPR013783">
    <property type="entry name" value="Ig-like_fold"/>
</dbReference>
<dbReference type="Gene3D" id="2.60.40.10">
    <property type="entry name" value="Immunoglobulins"/>
    <property type="match status" value="1"/>
</dbReference>
<accession>A0AA88L4D5</accession>
<dbReference type="InterPro" id="IPR036179">
    <property type="entry name" value="Ig-like_dom_sf"/>
</dbReference>
<evidence type="ECO:0008006" key="3">
    <source>
        <dbReference type="Google" id="ProtNLM"/>
    </source>
</evidence>
<evidence type="ECO:0000313" key="2">
    <source>
        <dbReference type="Proteomes" id="UP001187531"/>
    </source>
</evidence>